<dbReference type="PROSITE" id="PS50991">
    <property type="entry name" value="PYR_CT"/>
    <property type="match status" value="1"/>
</dbReference>
<dbReference type="SUPFAM" id="SSF51569">
    <property type="entry name" value="Aldolase"/>
    <property type="match status" value="1"/>
</dbReference>
<comment type="similarity">
    <text evidence="2">Belongs to the alpha-IPM synthase/homocitrate synthase family. LeuA type 1 subfamily.</text>
</comment>
<dbReference type="GO" id="GO:0003852">
    <property type="term" value="F:2-isopropylmalate synthase activity"/>
    <property type="evidence" value="ECO:0007669"/>
    <property type="project" value="UniProtKB-EC"/>
</dbReference>
<evidence type="ECO:0000256" key="3">
    <source>
        <dbReference type="ARBA" id="ARBA00012973"/>
    </source>
</evidence>
<comment type="caution">
    <text evidence="10">The sequence shown here is derived from an EMBL/GenBank/DDBJ whole genome shotgun (WGS) entry which is preliminary data.</text>
</comment>
<dbReference type="PANTHER" id="PTHR10277:SF9">
    <property type="entry name" value="2-ISOPROPYLMALATE SYNTHASE 1, CHLOROPLASTIC-RELATED"/>
    <property type="match status" value="1"/>
</dbReference>
<keyword evidence="8" id="KW-0100">Branched-chain amino acid biosynthesis</keyword>
<dbReference type="SMART" id="SM00917">
    <property type="entry name" value="LeuA_dimer"/>
    <property type="match status" value="1"/>
</dbReference>
<dbReference type="NCBIfam" id="NF002086">
    <property type="entry name" value="PRK00915.1-3"/>
    <property type="match status" value="1"/>
</dbReference>
<dbReference type="InterPro" id="IPR036230">
    <property type="entry name" value="LeuA_allosteric_dom_sf"/>
</dbReference>
<dbReference type="Gene3D" id="3.20.20.70">
    <property type="entry name" value="Aldolase class I"/>
    <property type="match status" value="1"/>
</dbReference>
<dbReference type="InterPro" id="IPR054691">
    <property type="entry name" value="LeuA/HCS_post-cat"/>
</dbReference>
<dbReference type="GO" id="GO:0046872">
    <property type="term" value="F:metal ion binding"/>
    <property type="evidence" value="ECO:0007669"/>
    <property type="project" value="UniProtKB-KW"/>
</dbReference>
<evidence type="ECO:0000256" key="2">
    <source>
        <dbReference type="ARBA" id="ARBA00009396"/>
    </source>
</evidence>
<dbReference type="FunFam" id="1.10.238.260:FF:000001">
    <property type="entry name" value="2-isopropylmalate synthase"/>
    <property type="match status" value="1"/>
</dbReference>
<keyword evidence="6" id="KW-0808">Transferase</keyword>
<accession>A0A0F9SYR3</accession>
<dbReference type="Pfam" id="PF22617">
    <property type="entry name" value="HCS_D2"/>
    <property type="match status" value="1"/>
</dbReference>
<keyword evidence="7" id="KW-0479">Metal-binding</keyword>
<dbReference type="InterPro" id="IPR050073">
    <property type="entry name" value="2-IPM_HCS-like"/>
</dbReference>
<keyword evidence="4" id="KW-0432">Leucine biosynthesis</keyword>
<dbReference type="PANTHER" id="PTHR10277">
    <property type="entry name" value="HOMOCITRATE SYNTHASE-RELATED"/>
    <property type="match status" value="1"/>
</dbReference>
<dbReference type="AlphaFoldDB" id="A0A0F9SYR3"/>
<dbReference type="EMBL" id="LAZR01002111">
    <property type="protein sequence ID" value="KKN34343.1"/>
    <property type="molecule type" value="Genomic_DNA"/>
</dbReference>
<dbReference type="CDD" id="cd07940">
    <property type="entry name" value="DRE_TIM_IPMS"/>
    <property type="match status" value="1"/>
</dbReference>
<dbReference type="Gene3D" id="3.30.160.270">
    <property type="match status" value="1"/>
</dbReference>
<dbReference type="NCBIfam" id="TIGR00973">
    <property type="entry name" value="leuA_bact"/>
    <property type="match status" value="1"/>
</dbReference>
<dbReference type="SUPFAM" id="SSF110921">
    <property type="entry name" value="2-isopropylmalate synthase LeuA, allosteric (dimerisation) domain"/>
    <property type="match status" value="1"/>
</dbReference>
<evidence type="ECO:0000259" key="9">
    <source>
        <dbReference type="PROSITE" id="PS50991"/>
    </source>
</evidence>
<dbReference type="Pfam" id="PF00682">
    <property type="entry name" value="HMGL-like"/>
    <property type="match status" value="1"/>
</dbReference>
<proteinExistence type="inferred from homology"/>
<evidence type="ECO:0000256" key="1">
    <source>
        <dbReference type="ARBA" id="ARBA00004689"/>
    </source>
</evidence>
<evidence type="ECO:0000256" key="4">
    <source>
        <dbReference type="ARBA" id="ARBA00022430"/>
    </source>
</evidence>
<protein>
    <recommendedName>
        <fullName evidence="3">2-isopropylmalate synthase</fullName>
        <ecNumber evidence="3">2.3.3.13</ecNumber>
    </recommendedName>
</protein>
<dbReference type="Pfam" id="PF08502">
    <property type="entry name" value="LeuA_dimer"/>
    <property type="match status" value="1"/>
</dbReference>
<dbReference type="FunFam" id="3.20.20.70:FF:000010">
    <property type="entry name" value="2-isopropylmalate synthase"/>
    <property type="match status" value="1"/>
</dbReference>
<dbReference type="FunFam" id="3.30.160.270:FF:000003">
    <property type="entry name" value="2-isopropylmalate synthase"/>
    <property type="match status" value="1"/>
</dbReference>
<sequence>MNRQIKIFDTTLRDGEQSPGCSMNIHEKLEIAKHLECLKVDVIEAGFAMASKEDFEAIKTIAKSIKGSSVAALARTLSKDVDAAWEAVKSAKQPRIHIFIATSDIHMRHKLKKTREQVLKDVGQIVKYAKKYCSDIEFSAEDATRSDPEFLYKVFETAIRSGATVINVPDTVGYTTPDEFYSLITKIRENVSNIDETTISVHCHDDLGMAVANTLSAVRAGATQLECTINGIGERAGNAALEEVVMALDTRKDLFGLTSNVDTTQIYRSSKLVSALLGTAIPPNKAIVGANAFAHEAGIHQHGVLSEKSTYEIMRPESIGLSENKIVLGKHSGRHAFDARVRELGYNLTKSELNRTFVRFKDLAGKKKVVSNLDIEALIQSKYTEVTGIYRLDRFIVNSGNTITSTASIKMINGDMTKEEVATGDGPMDAAFKAIEKIIGTSFMLEDYSVHSVTSGKDAQGEVIVKLRKDDNIVVGRGLSTDIVEAGIKAYLNAVNKMLSGATTQEEDTNAKKTDNF</sequence>
<dbReference type="HAMAP" id="MF_01025">
    <property type="entry name" value="LeuA_type1"/>
    <property type="match status" value="1"/>
</dbReference>
<dbReference type="InterPro" id="IPR013785">
    <property type="entry name" value="Aldolase_TIM"/>
</dbReference>
<dbReference type="Gene3D" id="1.10.238.260">
    <property type="match status" value="1"/>
</dbReference>
<evidence type="ECO:0000256" key="8">
    <source>
        <dbReference type="ARBA" id="ARBA00023304"/>
    </source>
</evidence>
<gene>
    <name evidence="10" type="ORF">LCGC14_0794590</name>
</gene>
<dbReference type="InterPro" id="IPR000891">
    <property type="entry name" value="PYR_CT"/>
</dbReference>
<name>A0A0F9SYR3_9ZZZZ</name>
<dbReference type="PROSITE" id="PS00816">
    <property type="entry name" value="AIPM_HOMOCIT_SYNTH_2"/>
    <property type="match status" value="1"/>
</dbReference>
<keyword evidence="5" id="KW-0028">Amino-acid biosynthesis</keyword>
<feature type="domain" description="Pyruvate carboxyltransferase" evidence="9">
    <location>
        <begin position="5"/>
        <end position="267"/>
    </location>
</feature>
<dbReference type="InterPro" id="IPR002034">
    <property type="entry name" value="AIPM/Hcit_synth_CS"/>
</dbReference>
<dbReference type="InterPro" id="IPR005671">
    <property type="entry name" value="LeuA_bact_synth"/>
</dbReference>
<dbReference type="PROSITE" id="PS00815">
    <property type="entry name" value="AIPM_HOMOCIT_SYNTH_1"/>
    <property type="match status" value="1"/>
</dbReference>
<evidence type="ECO:0000256" key="6">
    <source>
        <dbReference type="ARBA" id="ARBA00022679"/>
    </source>
</evidence>
<evidence type="ECO:0000313" key="10">
    <source>
        <dbReference type="EMBL" id="KKN34343.1"/>
    </source>
</evidence>
<dbReference type="EC" id="2.3.3.13" evidence="3"/>
<reference evidence="10" key="1">
    <citation type="journal article" date="2015" name="Nature">
        <title>Complex archaea that bridge the gap between prokaryotes and eukaryotes.</title>
        <authorList>
            <person name="Spang A."/>
            <person name="Saw J.H."/>
            <person name="Jorgensen S.L."/>
            <person name="Zaremba-Niedzwiedzka K."/>
            <person name="Martijn J."/>
            <person name="Lind A.E."/>
            <person name="van Eijk R."/>
            <person name="Schleper C."/>
            <person name="Guy L."/>
            <person name="Ettema T.J."/>
        </authorList>
    </citation>
    <scope>NUCLEOTIDE SEQUENCE</scope>
</reference>
<evidence type="ECO:0000256" key="7">
    <source>
        <dbReference type="ARBA" id="ARBA00022723"/>
    </source>
</evidence>
<dbReference type="UniPathway" id="UPA00048">
    <property type="reaction ID" value="UER00070"/>
</dbReference>
<comment type="pathway">
    <text evidence="1">Amino-acid biosynthesis; L-leucine biosynthesis; L-leucine from 3-methyl-2-oxobutanoate: step 1/4.</text>
</comment>
<evidence type="ECO:0000256" key="5">
    <source>
        <dbReference type="ARBA" id="ARBA00022605"/>
    </source>
</evidence>
<organism evidence="10">
    <name type="scientific">marine sediment metagenome</name>
    <dbReference type="NCBI Taxonomy" id="412755"/>
    <lineage>
        <taxon>unclassified sequences</taxon>
        <taxon>metagenomes</taxon>
        <taxon>ecological metagenomes</taxon>
    </lineage>
</organism>
<dbReference type="InterPro" id="IPR013709">
    <property type="entry name" value="2-isopropylmalate_synth_dimer"/>
</dbReference>
<dbReference type="GO" id="GO:0009098">
    <property type="term" value="P:L-leucine biosynthetic process"/>
    <property type="evidence" value="ECO:0007669"/>
    <property type="project" value="UniProtKB-UniPathway"/>
</dbReference>